<dbReference type="GO" id="GO:0005681">
    <property type="term" value="C:spliceosomal complex"/>
    <property type="evidence" value="ECO:0007669"/>
    <property type="project" value="UniProtKB-KW"/>
</dbReference>
<evidence type="ECO:0000256" key="5">
    <source>
        <dbReference type="ARBA" id="ARBA00023187"/>
    </source>
</evidence>
<dbReference type="SMART" id="SM00446">
    <property type="entry name" value="LRRcap"/>
    <property type="match status" value="1"/>
</dbReference>
<dbReference type="InterPro" id="IPR032675">
    <property type="entry name" value="LRR_dom_sf"/>
</dbReference>
<evidence type="ECO:0000256" key="2">
    <source>
        <dbReference type="ARBA" id="ARBA00022614"/>
    </source>
</evidence>
<dbReference type="GO" id="GO:0030620">
    <property type="term" value="F:U2 snRNA binding"/>
    <property type="evidence" value="ECO:0007669"/>
    <property type="project" value="InterPro"/>
</dbReference>
<dbReference type="EMBL" id="JABAYA010000174">
    <property type="protein sequence ID" value="KAF7722848.1"/>
    <property type="molecule type" value="Genomic_DNA"/>
</dbReference>
<dbReference type="OrthoDB" id="433501at2759"/>
<dbReference type="InterPro" id="IPR001611">
    <property type="entry name" value="Leu-rich_rpt"/>
</dbReference>
<sequence length="241" mass="27307">MKLTTDLIAESYTHINALMDRELVLRDLKIPAIENLGATKDLNDTIDFTNNDLRVLGNFPRMVRLQHLLLSNNRISKIEPIHEQLPNLTTLIMTNNTIEELGDIEPLAACKKLTHLSLLDNPVTKKAHYRLYVIHKIPNVRVLDFCRVKDKEREEAAQLFMEGGEENELAKSIARYKTKTFEPGEGVQQKTGHGLTPAEQLKIKEAIKQATSLDEISRLERLLKAGHLPQNAKDSTTNEEA</sequence>
<keyword evidence="3" id="KW-0747">Spliceosome</keyword>
<evidence type="ECO:0000256" key="4">
    <source>
        <dbReference type="ARBA" id="ARBA00022737"/>
    </source>
</evidence>
<dbReference type="InterPro" id="IPR044640">
    <property type="entry name" value="RU2A"/>
</dbReference>
<proteinExistence type="inferred from homology"/>
<dbReference type="Pfam" id="PF14580">
    <property type="entry name" value="LRR_9"/>
    <property type="match status" value="1"/>
</dbReference>
<dbReference type="GO" id="GO:0000398">
    <property type="term" value="P:mRNA splicing, via spliceosome"/>
    <property type="evidence" value="ECO:0007669"/>
    <property type="project" value="InterPro"/>
</dbReference>
<gene>
    <name evidence="10" type="primary">SNRPA1</name>
    <name evidence="10" type="ORF">EC973_002650</name>
</gene>
<evidence type="ECO:0000256" key="3">
    <source>
        <dbReference type="ARBA" id="ARBA00022728"/>
    </source>
</evidence>
<dbReference type="SUPFAM" id="SSF52058">
    <property type="entry name" value="L domain-like"/>
    <property type="match status" value="1"/>
</dbReference>
<keyword evidence="3" id="KW-0507">mRNA processing</keyword>
<name>A0A8H7EMS0_9FUNG</name>
<keyword evidence="6" id="KW-0539">Nucleus</keyword>
<keyword evidence="4" id="KW-0677">Repeat</keyword>
<dbReference type="InterPro" id="IPR003603">
    <property type="entry name" value="U2A'_phosphoprotein32A_C"/>
</dbReference>
<dbReference type="PROSITE" id="PS51450">
    <property type="entry name" value="LRR"/>
    <property type="match status" value="2"/>
</dbReference>
<accession>A0A8H7EMS0</accession>
<evidence type="ECO:0000259" key="9">
    <source>
        <dbReference type="SMART" id="SM00446"/>
    </source>
</evidence>
<protein>
    <recommendedName>
        <fullName evidence="8">U2 small nuclear ribonucleoprotein A'</fullName>
    </recommendedName>
</protein>
<evidence type="ECO:0000256" key="1">
    <source>
        <dbReference type="ARBA" id="ARBA00004123"/>
    </source>
</evidence>
<feature type="domain" description="U2A'/phosphoprotein 32 family A C-terminal" evidence="9">
    <location>
        <begin position="126"/>
        <end position="144"/>
    </location>
</feature>
<evidence type="ECO:0000256" key="7">
    <source>
        <dbReference type="ARBA" id="ARBA00024196"/>
    </source>
</evidence>
<comment type="caution">
    <text evidence="10">The sequence shown here is derived from an EMBL/GenBank/DDBJ whole genome shotgun (WGS) entry which is preliminary data.</text>
</comment>
<evidence type="ECO:0000313" key="11">
    <source>
        <dbReference type="Proteomes" id="UP000605846"/>
    </source>
</evidence>
<dbReference type="Gene3D" id="3.80.10.10">
    <property type="entry name" value="Ribonuclease Inhibitor"/>
    <property type="match status" value="1"/>
</dbReference>
<dbReference type="PANTHER" id="PTHR10552">
    <property type="entry name" value="U2 SMALL NUCLEAR RIBONUCLEOPROTEIN A"/>
    <property type="match status" value="1"/>
</dbReference>
<reference evidence="10" key="1">
    <citation type="submission" date="2020-01" db="EMBL/GenBank/DDBJ databases">
        <title>Genome Sequencing of Three Apophysomyces-Like Fungal Strains Confirms a Novel Fungal Genus in the Mucoromycota with divergent Burkholderia-like Endosymbiotic Bacteria.</title>
        <authorList>
            <person name="Stajich J.E."/>
            <person name="Macias A.M."/>
            <person name="Carter-House D."/>
            <person name="Lovett B."/>
            <person name="Kasson L.R."/>
            <person name="Berry K."/>
            <person name="Grigoriev I."/>
            <person name="Chang Y."/>
            <person name="Spatafora J."/>
            <person name="Kasson M.T."/>
        </authorList>
    </citation>
    <scope>NUCLEOTIDE SEQUENCE</scope>
    <source>
        <strain evidence="10">NRRL A-21654</strain>
    </source>
</reference>
<comment type="similarity">
    <text evidence="7">Belongs to the U2 small nuclear ribonucleoprotein A family.</text>
</comment>
<keyword evidence="11" id="KW-1185">Reference proteome</keyword>
<evidence type="ECO:0000256" key="8">
    <source>
        <dbReference type="ARBA" id="ARBA00024238"/>
    </source>
</evidence>
<dbReference type="AlphaFoldDB" id="A0A8H7EMS0"/>
<keyword evidence="10" id="KW-0687">Ribonucleoprotein</keyword>
<comment type="subcellular location">
    <subcellularLocation>
        <location evidence="1">Nucleus</location>
    </subcellularLocation>
</comment>
<dbReference type="Proteomes" id="UP000605846">
    <property type="component" value="Unassembled WGS sequence"/>
</dbReference>
<keyword evidence="2" id="KW-0433">Leucine-rich repeat</keyword>
<organism evidence="10 11">
    <name type="scientific">Apophysomyces ossiformis</name>
    <dbReference type="NCBI Taxonomy" id="679940"/>
    <lineage>
        <taxon>Eukaryota</taxon>
        <taxon>Fungi</taxon>
        <taxon>Fungi incertae sedis</taxon>
        <taxon>Mucoromycota</taxon>
        <taxon>Mucoromycotina</taxon>
        <taxon>Mucoromycetes</taxon>
        <taxon>Mucorales</taxon>
        <taxon>Mucorineae</taxon>
        <taxon>Mucoraceae</taxon>
        <taxon>Apophysomyces</taxon>
    </lineage>
</organism>
<dbReference type="PANTHER" id="PTHR10552:SF6">
    <property type="entry name" value="U2 SMALL NUCLEAR RIBONUCLEOPROTEIN A"/>
    <property type="match status" value="1"/>
</dbReference>
<dbReference type="GO" id="GO:0005686">
    <property type="term" value="C:U2 snRNP"/>
    <property type="evidence" value="ECO:0007669"/>
    <property type="project" value="TreeGrafter"/>
</dbReference>
<keyword evidence="5" id="KW-0508">mRNA splicing</keyword>
<dbReference type="FunFam" id="3.80.10.10:FF:000026">
    <property type="entry name" value="U2 small nuclear ribonucleoprotein A"/>
    <property type="match status" value="1"/>
</dbReference>
<evidence type="ECO:0000313" key="10">
    <source>
        <dbReference type="EMBL" id="KAF7722848.1"/>
    </source>
</evidence>
<evidence type="ECO:0000256" key="6">
    <source>
        <dbReference type="ARBA" id="ARBA00023242"/>
    </source>
</evidence>